<protein>
    <recommendedName>
        <fullName evidence="6">Protein arginine N-methyltransferase 7</fullName>
    </recommendedName>
</protein>
<dbReference type="Pfam" id="PF06325">
    <property type="entry name" value="PrmA"/>
    <property type="match status" value="1"/>
</dbReference>
<evidence type="ECO:0000256" key="2">
    <source>
        <dbReference type="PROSITE-ProRule" id="PRU01015"/>
    </source>
</evidence>
<dbReference type="EMBL" id="JALJAT010000021">
    <property type="protein sequence ID" value="KAK4467530.1"/>
    <property type="molecule type" value="Genomic_DNA"/>
</dbReference>
<keyword evidence="3" id="KW-0812">Transmembrane</keyword>
<organism evidence="4 5">
    <name type="scientific">Schistosoma mekongi</name>
    <name type="common">Parasitic worm</name>
    <dbReference type="NCBI Taxonomy" id="38744"/>
    <lineage>
        <taxon>Eukaryota</taxon>
        <taxon>Metazoa</taxon>
        <taxon>Spiralia</taxon>
        <taxon>Lophotrochozoa</taxon>
        <taxon>Platyhelminthes</taxon>
        <taxon>Trematoda</taxon>
        <taxon>Digenea</taxon>
        <taxon>Strigeidida</taxon>
        <taxon>Schistosomatoidea</taxon>
        <taxon>Schistosomatidae</taxon>
        <taxon>Schistosoma</taxon>
    </lineage>
</organism>
<dbReference type="GO" id="GO:0042054">
    <property type="term" value="F:histone methyltransferase activity"/>
    <property type="evidence" value="ECO:0007669"/>
    <property type="project" value="TreeGrafter"/>
</dbReference>
<dbReference type="PROSITE" id="PS51678">
    <property type="entry name" value="SAM_MT_PRMT"/>
    <property type="match status" value="1"/>
</dbReference>
<dbReference type="GO" id="GO:0032259">
    <property type="term" value="P:methylation"/>
    <property type="evidence" value="ECO:0007669"/>
    <property type="project" value="UniProtKB-KW"/>
</dbReference>
<dbReference type="PANTHER" id="PTHR11006">
    <property type="entry name" value="PROTEIN ARGININE N-METHYLTRANSFERASE"/>
    <property type="match status" value="1"/>
</dbReference>
<evidence type="ECO:0000256" key="3">
    <source>
        <dbReference type="SAM" id="Phobius"/>
    </source>
</evidence>
<dbReference type="GO" id="GO:0016274">
    <property type="term" value="F:protein-arginine N-methyltransferase activity"/>
    <property type="evidence" value="ECO:0007669"/>
    <property type="project" value="InterPro"/>
</dbReference>
<keyword evidence="2" id="KW-0808">Transferase</keyword>
<evidence type="ECO:0000313" key="5">
    <source>
        <dbReference type="Proteomes" id="UP001292079"/>
    </source>
</evidence>
<comment type="caution">
    <text evidence="4">The sequence shown here is derived from an EMBL/GenBank/DDBJ whole genome shotgun (WGS) entry which is preliminary data.</text>
</comment>
<evidence type="ECO:0000313" key="4">
    <source>
        <dbReference type="EMBL" id="KAK4467530.1"/>
    </source>
</evidence>
<keyword evidence="3" id="KW-1133">Transmembrane helix</keyword>
<dbReference type="SUPFAM" id="SSF53335">
    <property type="entry name" value="S-adenosyl-L-methionine-dependent methyltransferases"/>
    <property type="match status" value="1"/>
</dbReference>
<feature type="transmembrane region" description="Helical" evidence="3">
    <location>
        <begin position="20"/>
        <end position="40"/>
    </location>
</feature>
<dbReference type="Gene3D" id="3.40.50.150">
    <property type="entry name" value="Vaccinia Virus protein VP39"/>
    <property type="match status" value="1"/>
</dbReference>
<evidence type="ECO:0008006" key="6">
    <source>
        <dbReference type="Google" id="ProtNLM"/>
    </source>
</evidence>
<keyword evidence="2" id="KW-0489">Methyltransferase</keyword>
<dbReference type="FunFam" id="3.40.50.150:FF:000071">
    <property type="entry name" value="Protein arginine N-methyltransferase 7"/>
    <property type="match status" value="1"/>
</dbReference>
<dbReference type="Proteomes" id="UP001292079">
    <property type="component" value="Unassembled WGS sequence"/>
</dbReference>
<reference evidence="4" key="1">
    <citation type="submission" date="2022-04" db="EMBL/GenBank/DDBJ databases">
        <authorList>
            <person name="Xu L."/>
            <person name="Lv Z."/>
        </authorList>
    </citation>
    <scope>NUCLEOTIDE SEQUENCE</scope>
    <source>
        <strain evidence="4">LV_2022a</strain>
    </source>
</reference>
<dbReference type="AlphaFoldDB" id="A0AAE2D1Z7"/>
<dbReference type="PANTHER" id="PTHR11006:SF4">
    <property type="entry name" value="PROTEIN ARGININE N-METHYLTRANSFERASE 7"/>
    <property type="match status" value="1"/>
</dbReference>
<evidence type="ECO:0000256" key="1">
    <source>
        <dbReference type="ARBA" id="ARBA00022691"/>
    </source>
</evidence>
<dbReference type="CDD" id="cd02440">
    <property type="entry name" value="AdoMet_MTases"/>
    <property type="match status" value="1"/>
</dbReference>
<keyword evidence="3" id="KW-0472">Membrane</keyword>
<accession>A0AAE2D1Z7</accession>
<dbReference type="InterPro" id="IPR025799">
    <property type="entry name" value="Arg_MeTrfase"/>
</dbReference>
<proteinExistence type="predicted"/>
<reference evidence="4" key="2">
    <citation type="journal article" date="2023" name="Infect Dis Poverty">
        <title>Chromosome-scale genome of the human blood fluke Schistosoma mekongi and its implications for public health.</title>
        <authorList>
            <person name="Zhou M."/>
            <person name="Xu L."/>
            <person name="Xu D."/>
            <person name="Chen W."/>
            <person name="Khan J."/>
            <person name="Hu Y."/>
            <person name="Huang H."/>
            <person name="Wei H."/>
            <person name="Zhang Y."/>
            <person name="Chusongsang P."/>
            <person name="Tanasarnprasert K."/>
            <person name="Hu X."/>
            <person name="Limpanont Y."/>
            <person name="Lv Z."/>
        </authorList>
    </citation>
    <scope>NUCLEOTIDE SEQUENCE</scope>
    <source>
        <strain evidence="4">LV_2022a</strain>
    </source>
</reference>
<keyword evidence="1 2" id="KW-0949">S-adenosyl-L-methionine</keyword>
<gene>
    <name evidence="4" type="ORF">MN116_008908</name>
</gene>
<keyword evidence="5" id="KW-1185">Reference proteome</keyword>
<sequence length="248" mass="27835">MTPTSKRQNSIYVFHYPALIRVFKVLFIGFLQALLTVKLYRFPNFSIRLFHGTSRRLLLMKGERTFIPQNNPVVGRIQWKDVDQDYDFNLEIAQSGYGDVLHDSDRNYEYRLAIEHTVKLLKQCLDKPIHVLDIGTGNGLLSMMAVKAGADYVTACESFPPMAKCALRIIKNNGFSDKINVVPKRSADLVVGLDMPSKANVLVAELFGTELIGEATTFESGTAHAFILWWSLQMEPTNTIPPISVAPA</sequence>
<name>A0AAE2D1Z7_SCHME</name>
<dbReference type="InterPro" id="IPR029063">
    <property type="entry name" value="SAM-dependent_MTases_sf"/>
</dbReference>